<dbReference type="InterPro" id="IPR014043">
    <property type="entry name" value="Acyl_transferase_dom"/>
</dbReference>
<evidence type="ECO:0000313" key="4">
    <source>
        <dbReference type="EMBL" id="OPF66338.1"/>
    </source>
</evidence>
<evidence type="ECO:0000313" key="5">
    <source>
        <dbReference type="Proteomes" id="UP000033615"/>
    </source>
</evidence>
<dbReference type="InterPro" id="IPR050091">
    <property type="entry name" value="PKS_NRPS_Biosynth_Enz"/>
</dbReference>
<accession>A0A1V4CN11</accession>
<evidence type="ECO:0000256" key="1">
    <source>
        <dbReference type="ARBA" id="ARBA00022450"/>
    </source>
</evidence>
<protein>
    <recommendedName>
        <fullName evidence="3">Malonyl-CoA:ACP transacylase (MAT) domain-containing protein</fullName>
    </recommendedName>
</protein>
<feature type="domain" description="Malonyl-CoA:ACP transacylase (MAT)" evidence="3">
    <location>
        <begin position="2"/>
        <end position="106"/>
    </location>
</feature>
<dbReference type="PANTHER" id="PTHR43775:SF37">
    <property type="entry name" value="SI:DKEY-61P9.11"/>
    <property type="match status" value="1"/>
</dbReference>
<evidence type="ECO:0000256" key="2">
    <source>
        <dbReference type="ARBA" id="ARBA00022553"/>
    </source>
</evidence>
<evidence type="ECO:0000259" key="3">
    <source>
        <dbReference type="SMART" id="SM00827"/>
    </source>
</evidence>
<dbReference type="AlphaFoldDB" id="A0A1V4CN11"/>
<keyword evidence="2" id="KW-0597">Phosphoprotein</keyword>
<dbReference type="SUPFAM" id="SSF52151">
    <property type="entry name" value="FabD/lysophospholipase-like"/>
    <property type="match status" value="1"/>
</dbReference>
<dbReference type="Gene3D" id="3.40.366.10">
    <property type="entry name" value="Malonyl-Coenzyme A Acyl Carrier Protein, domain 2"/>
    <property type="match status" value="1"/>
</dbReference>
<dbReference type="Pfam" id="PF00698">
    <property type="entry name" value="Acyl_transf_1"/>
    <property type="match status" value="1"/>
</dbReference>
<comment type="caution">
    <text evidence="4">The sequence shown here is derived from an EMBL/GenBank/DDBJ whole genome shotgun (WGS) entry which is preliminary data.</text>
</comment>
<dbReference type="PANTHER" id="PTHR43775">
    <property type="entry name" value="FATTY ACID SYNTHASE"/>
    <property type="match status" value="1"/>
</dbReference>
<dbReference type="GO" id="GO:0006633">
    <property type="term" value="P:fatty acid biosynthetic process"/>
    <property type="evidence" value="ECO:0007669"/>
    <property type="project" value="TreeGrafter"/>
</dbReference>
<feature type="non-terminal residue" evidence="4">
    <location>
        <position position="1"/>
    </location>
</feature>
<sequence length="133" mass="14127">QVEQIRAELAEALDGLVSGAPQGRGVPLLSTVTGRWVSPGEMDGGYWFRNLRQRVRFAEAVDVLVAEGYGAFVEVSAHPVLTVGVEEAVEAAGGQAVVTGTLRRDQDTLRQVLTSLAQLHVHGVAVDWAPVLG</sequence>
<dbReference type="RefSeq" id="WP_338058392.1">
    <property type="nucleotide sequence ID" value="NZ_LAKD02000237.1"/>
</dbReference>
<dbReference type="EMBL" id="LAKD02000237">
    <property type="protein sequence ID" value="OPF66338.1"/>
    <property type="molecule type" value="Genomic_DNA"/>
</dbReference>
<keyword evidence="1" id="KW-0596">Phosphopantetheine</keyword>
<name>A0A1V4CN11_9ACTN</name>
<dbReference type="Proteomes" id="UP000033615">
    <property type="component" value="Unassembled WGS sequence"/>
</dbReference>
<dbReference type="InterPro" id="IPR001227">
    <property type="entry name" value="Ac_transferase_dom_sf"/>
</dbReference>
<proteinExistence type="predicted"/>
<gene>
    <name evidence="4" type="ORF">VT50_0237845</name>
</gene>
<feature type="non-terminal residue" evidence="4">
    <location>
        <position position="133"/>
    </location>
</feature>
<reference evidence="4" key="1">
    <citation type="submission" date="2016-12" db="EMBL/GenBank/DDBJ databases">
        <title>Genome sequence of Streptomyces antioxidans MUSC 164.</title>
        <authorList>
            <person name="Lee L.-H."/>
            <person name="Ser H.-L."/>
        </authorList>
    </citation>
    <scope>NUCLEOTIDE SEQUENCE [LARGE SCALE GENOMIC DNA]</scope>
    <source>
        <strain evidence="4">MUSC 164</strain>
    </source>
</reference>
<dbReference type="InterPro" id="IPR016035">
    <property type="entry name" value="Acyl_Trfase/lysoPLipase"/>
</dbReference>
<dbReference type="SMART" id="SM00827">
    <property type="entry name" value="PKS_AT"/>
    <property type="match status" value="1"/>
</dbReference>
<organism evidence="4 5">
    <name type="scientific">Streptomyces antioxidans</name>
    <dbReference type="NCBI Taxonomy" id="1507734"/>
    <lineage>
        <taxon>Bacteria</taxon>
        <taxon>Bacillati</taxon>
        <taxon>Actinomycetota</taxon>
        <taxon>Actinomycetes</taxon>
        <taxon>Kitasatosporales</taxon>
        <taxon>Streptomycetaceae</taxon>
        <taxon>Streptomyces</taxon>
    </lineage>
</organism>
<keyword evidence="5" id="KW-1185">Reference proteome</keyword>
<dbReference type="GO" id="GO:0004312">
    <property type="term" value="F:fatty acid synthase activity"/>
    <property type="evidence" value="ECO:0007669"/>
    <property type="project" value="TreeGrafter"/>
</dbReference>